<dbReference type="Gene3D" id="2.130.10.10">
    <property type="entry name" value="YVTN repeat-like/Quinoprotein amine dehydrogenase"/>
    <property type="match status" value="1"/>
</dbReference>
<name>A0A8R1DI59_CAEJA</name>
<protein>
    <recommendedName>
        <fullName evidence="4">WD repeat-containing protein 55 homolog</fullName>
    </recommendedName>
</protein>
<reference evidence="3" key="1">
    <citation type="submission" date="2010-08" db="EMBL/GenBank/DDBJ databases">
        <authorList>
            <consortium name="Caenorhabditis japonica Sequencing Consortium"/>
            <person name="Wilson R.K."/>
        </authorList>
    </citation>
    <scope>NUCLEOTIDE SEQUENCE [LARGE SCALE GENOMIC DNA]</scope>
    <source>
        <strain evidence="3">DF5081</strain>
    </source>
</reference>
<feature type="compositionally biased region" description="Basic and acidic residues" evidence="1">
    <location>
        <begin position="243"/>
        <end position="255"/>
    </location>
</feature>
<evidence type="ECO:0000313" key="2">
    <source>
        <dbReference type="EnsemblMetazoa" id="CJA02419b.1"/>
    </source>
</evidence>
<evidence type="ECO:0000256" key="1">
    <source>
        <dbReference type="SAM" id="MobiDB-lite"/>
    </source>
</evidence>
<dbReference type="InterPro" id="IPR015943">
    <property type="entry name" value="WD40/YVTN_repeat-like_dom_sf"/>
</dbReference>
<evidence type="ECO:0000313" key="3">
    <source>
        <dbReference type="Proteomes" id="UP000005237"/>
    </source>
</evidence>
<keyword evidence="3" id="KW-1185">Reference proteome</keyword>
<accession>A0A8R1DI59</accession>
<sequence>MFFFGTRCILKCHASTPSAICTLPPTALKSQQLATADESGEVKTWNLDAVDPMVRKFNEQEEEINELNVDIKSNLIATSSDGTLGAYDLRKAKFKVRSELMHSELFAVCPTKRYVYVGGEDGYVEVFNLNEYGNLLERIESGFDMGVNGIVELRPGLLGLSSQGSNKMRLLNVMPSKRLGFAGFHGDEKSDDDGIDAITISTDKSTVYTMICMNCTIKKWNMEEITDKIPVLRAQDAKNKKNRKVEGFFDQMIDKNEDDDDDDEDSDSDDEPKSKKRRAEDSDESSDDVEGEDEEDEEEEEEDTD</sequence>
<reference evidence="2" key="2">
    <citation type="submission" date="2022-06" db="UniProtKB">
        <authorList>
            <consortium name="EnsemblMetazoa"/>
        </authorList>
    </citation>
    <scope>IDENTIFICATION</scope>
    <source>
        <strain evidence="2">DF5081</strain>
    </source>
</reference>
<feature type="compositionally biased region" description="Acidic residues" evidence="1">
    <location>
        <begin position="256"/>
        <end position="270"/>
    </location>
</feature>
<dbReference type="PANTHER" id="PTHR44156">
    <property type="entry name" value="SUPERNUMERARY LIMBS, ISOFORM B-RELATED"/>
    <property type="match status" value="1"/>
</dbReference>
<feature type="region of interest" description="Disordered" evidence="1">
    <location>
        <begin position="243"/>
        <end position="305"/>
    </location>
</feature>
<dbReference type="EnsemblMetazoa" id="CJA02419b.1">
    <property type="protein sequence ID" value="CJA02419b.1"/>
    <property type="gene ID" value="WBGene00121623"/>
</dbReference>
<evidence type="ECO:0008006" key="4">
    <source>
        <dbReference type="Google" id="ProtNLM"/>
    </source>
</evidence>
<dbReference type="InterPro" id="IPR053299">
    <property type="entry name" value="ASTRA_WD_repeat"/>
</dbReference>
<feature type="compositionally biased region" description="Acidic residues" evidence="1">
    <location>
        <begin position="281"/>
        <end position="305"/>
    </location>
</feature>
<proteinExistence type="predicted"/>
<dbReference type="Proteomes" id="UP000005237">
    <property type="component" value="Unassembled WGS sequence"/>
</dbReference>
<organism evidence="2 3">
    <name type="scientific">Caenorhabditis japonica</name>
    <dbReference type="NCBI Taxonomy" id="281687"/>
    <lineage>
        <taxon>Eukaryota</taxon>
        <taxon>Metazoa</taxon>
        <taxon>Ecdysozoa</taxon>
        <taxon>Nematoda</taxon>
        <taxon>Chromadorea</taxon>
        <taxon>Rhabditida</taxon>
        <taxon>Rhabditina</taxon>
        <taxon>Rhabditomorpha</taxon>
        <taxon>Rhabditoidea</taxon>
        <taxon>Rhabditidae</taxon>
        <taxon>Peloderinae</taxon>
        <taxon>Caenorhabditis</taxon>
    </lineage>
</organism>
<dbReference type="AlphaFoldDB" id="A0A8R1DI59"/>
<dbReference type="SUPFAM" id="SSF101898">
    <property type="entry name" value="NHL repeat"/>
    <property type="match status" value="1"/>
</dbReference>